<organism evidence="1 2">
    <name type="scientific">Petralouisia muris</name>
    <dbReference type="NCBI Taxonomy" id="3032872"/>
    <lineage>
        <taxon>Bacteria</taxon>
        <taxon>Bacillati</taxon>
        <taxon>Bacillota</taxon>
        <taxon>Clostridia</taxon>
        <taxon>Lachnospirales</taxon>
        <taxon>Lachnospiraceae</taxon>
        <taxon>Petralouisia</taxon>
    </lineage>
</organism>
<keyword evidence="2" id="KW-1185">Reference proteome</keyword>
<dbReference type="Proteomes" id="UP000304953">
    <property type="component" value="Unassembled WGS sequence"/>
</dbReference>
<protein>
    <submittedName>
        <fullName evidence="1">Ig domain-containing protein</fullName>
    </submittedName>
</protein>
<evidence type="ECO:0000313" key="1">
    <source>
        <dbReference type="EMBL" id="TGY95887.1"/>
    </source>
</evidence>
<evidence type="ECO:0000313" key="2">
    <source>
        <dbReference type="Proteomes" id="UP000304953"/>
    </source>
</evidence>
<feature type="non-terminal residue" evidence="1">
    <location>
        <position position="1"/>
    </location>
</feature>
<reference evidence="1" key="1">
    <citation type="submission" date="2019-04" db="EMBL/GenBank/DDBJ databases">
        <title>Microbes associate with the intestines of laboratory mice.</title>
        <authorList>
            <person name="Navarre W."/>
            <person name="Wong E."/>
            <person name="Huang K."/>
            <person name="Tropini C."/>
            <person name="Ng K."/>
            <person name="Yu B."/>
        </authorList>
    </citation>
    <scope>NUCLEOTIDE SEQUENCE</scope>
    <source>
        <strain evidence="1">NM01_1-7b</strain>
    </source>
</reference>
<comment type="caution">
    <text evidence="1">The sequence shown here is derived from an EMBL/GenBank/DDBJ whole genome shotgun (WGS) entry which is preliminary data.</text>
</comment>
<proteinExistence type="predicted"/>
<gene>
    <name evidence="1" type="ORF">E5329_12985</name>
</gene>
<sequence>LHNYMIPNIHPEHHRHCRYLTAKVISGMEEKKGQYDQAELSLTYITFRKESEIGKKAVLQAAVVEDTEWSETELSWNNRPTFTVEENAVRKSQEYELGEEWAKDKNDKPKKDFPINGSPINIDITDFINAALEKNTKSLTLAVNDSAGLEHYFVSREGALGTDGKGTGKYEKATSDMAPAILLNVPQQPEVKGPATMRLQEGYASAETDSFAVLGFENPIVELSGNTGGGKITWDHTTHQLKIAEGIAKGEYTVTITASESEGKKTGNCNFTLIVTEDVKAELRELYLAKKELLPVTYTSASWLGFQSALTVAENVLKKENVSAEQAKEAFDRLVAAEKGLVTLDSVRQGALDTYKIEESNKDFYTEGSWNAYWTAYQAVQNLGSGYTEEQLNTAIEALQDAHQKLEEKENPVPSPEPNPGPNPEELKAAIDQAAKDYTVADSEKEKYTKESWDAYQKACQALLDLQKKGSYSETEVNQAIEALKKAYQELKKVNTQVSNQIKVNGITLDGSIKQLAKGKTVQLKAVVAPANAADKSLEWTSSKEAVASVDDKGLVTARGKGTAVIRASAKDGSGISGTYQIIVVNHAIKKIVIKSDSKKIAAGKKIALKTSVSVTGKDVNKTLVWTTSNKKYAAVSTKGVVTAKKAGKGKTVTIKAMSIDGTNKKASIKLRIK</sequence>
<dbReference type="EMBL" id="SRYA01000023">
    <property type="protein sequence ID" value="TGY95887.1"/>
    <property type="molecule type" value="Genomic_DNA"/>
</dbReference>
<accession>A0AC61RV95</accession>
<name>A0AC61RV95_9FIRM</name>